<dbReference type="EMBL" id="JBHUHV010000035">
    <property type="protein sequence ID" value="MFD2067438.1"/>
    <property type="molecule type" value="Genomic_DNA"/>
</dbReference>
<dbReference type="Proteomes" id="UP001597369">
    <property type="component" value="Unassembled WGS sequence"/>
</dbReference>
<keyword evidence="3" id="KW-1185">Reference proteome</keyword>
<accession>A0ABW4WYY1</accession>
<reference evidence="3" key="1">
    <citation type="journal article" date="2019" name="Int. J. Syst. Evol. Microbiol.">
        <title>The Global Catalogue of Microorganisms (GCM) 10K type strain sequencing project: providing services to taxonomists for standard genome sequencing and annotation.</title>
        <authorList>
            <consortium name="The Broad Institute Genomics Platform"/>
            <consortium name="The Broad Institute Genome Sequencing Center for Infectious Disease"/>
            <person name="Wu L."/>
            <person name="Ma J."/>
        </authorList>
    </citation>
    <scope>NUCLEOTIDE SEQUENCE [LARGE SCALE GENOMIC DNA]</scope>
    <source>
        <strain evidence="3">JCM 16545</strain>
    </source>
</reference>
<evidence type="ECO:0000256" key="1">
    <source>
        <dbReference type="SAM" id="SignalP"/>
    </source>
</evidence>
<gene>
    <name evidence="2" type="ORF">ACFSKU_11135</name>
</gene>
<feature type="signal peptide" evidence="1">
    <location>
        <begin position="1"/>
        <end position="23"/>
    </location>
</feature>
<sequence>MRILLLAMATTVALCYVAGTASAQRNALYGAGMKVAISEDGSKYIRFITWHQVWLRYNENNTGSYRNNVAQDNIFDIGLRRSRVLIYAQISPRFLIVTHFGMNNQSAVSGGYLGNDGKKPQLYMHDAYVDYKVIGNYLSVGAGLHYWNGISRITNTSTLNLLTIDAPIFNWPTIEATDQFARMLGVFAKGKLGKLDYRVAVNDPFVTNTAQVVGPAANYNPQNNSKAYQGYFKYQFLEQEPNLLPYMVGTYLGIKKVFNIGAGFHYNNNGMWRTEQNDLVLDTVKSDISLFGIDAFLDLPLNTSSGTALTAYAVYYNYDFGRNNVRIIGILNPATGGGVLRGNAFPTVGTGNILYGHAGYLLPGNTLGEKARLQPYAAFSYASFEGLRDNHGEKVPVKMLDIGANLLLEGHHSKITLNYRNRPDFTNVNNIRYKPEIILQAMVYL</sequence>
<organism evidence="2 3">
    <name type="scientific">Pontibacter silvestris</name>
    <dbReference type="NCBI Taxonomy" id="2305183"/>
    <lineage>
        <taxon>Bacteria</taxon>
        <taxon>Pseudomonadati</taxon>
        <taxon>Bacteroidota</taxon>
        <taxon>Cytophagia</taxon>
        <taxon>Cytophagales</taxon>
        <taxon>Hymenobacteraceae</taxon>
        <taxon>Pontibacter</taxon>
    </lineage>
</organism>
<feature type="chain" id="PRO_5046361844" description="Short chain amide porin" evidence="1">
    <location>
        <begin position="24"/>
        <end position="445"/>
    </location>
</feature>
<protein>
    <recommendedName>
        <fullName evidence="4">Short chain amide porin</fullName>
    </recommendedName>
</protein>
<proteinExistence type="predicted"/>
<evidence type="ECO:0000313" key="3">
    <source>
        <dbReference type="Proteomes" id="UP001597369"/>
    </source>
</evidence>
<comment type="caution">
    <text evidence="2">The sequence shown here is derived from an EMBL/GenBank/DDBJ whole genome shotgun (WGS) entry which is preliminary data.</text>
</comment>
<evidence type="ECO:0000313" key="2">
    <source>
        <dbReference type="EMBL" id="MFD2067438.1"/>
    </source>
</evidence>
<name>A0ABW4WYY1_9BACT</name>
<evidence type="ECO:0008006" key="4">
    <source>
        <dbReference type="Google" id="ProtNLM"/>
    </source>
</evidence>
<keyword evidence="1" id="KW-0732">Signal</keyword>
<dbReference type="RefSeq" id="WP_229962893.1">
    <property type="nucleotide sequence ID" value="NZ_JAJJWI010000037.1"/>
</dbReference>